<dbReference type="GO" id="GO:0006355">
    <property type="term" value="P:regulation of DNA-templated transcription"/>
    <property type="evidence" value="ECO:0007669"/>
    <property type="project" value="InterPro"/>
</dbReference>
<dbReference type="GO" id="GO:0003677">
    <property type="term" value="F:DNA binding"/>
    <property type="evidence" value="ECO:0007669"/>
    <property type="project" value="UniProtKB-UniRule"/>
</dbReference>
<dbReference type="PRINTS" id="PR00364">
    <property type="entry name" value="DISEASERSIST"/>
</dbReference>
<dbReference type="PROSITE" id="PS51755">
    <property type="entry name" value="OMPR_PHOB"/>
    <property type="match status" value="1"/>
</dbReference>
<evidence type="ECO:0000313" key="4">
    <source>
        <dbReference type="EMBL" id="BCE30607.1"/>
    </source>
</evidence>
<dbReference type="AlphaFoldDB" id="A0A809XSY4"/>
<evidence type="ECO:0000259" key="3">
    <source>
        <dbReference type="PROSITE" id="PS51755"/>
    </source>
</evidence>
<evidence type="ECO:0000256" key="2">
    <source>
        <dbReference type="PROSITE-ProRule" id="PRU01091"/>
    </source>
</evidence>
<dbReference type="InterPro" id="IPR027417">
    <property type="entry name" value="P-loop_NTPase"/>
</dbReference>
<dbReference type="GO" id="GO:0000160">
    <property type="term" value="P:phosphorelay signal transduction system"/>
    <property type="evidence" value="ECO:0007669"/>
    <property type="project" value="InterPro"/>
</dbReference>
<dbReference type="InterPro" id="IPR058852">
    <property type="entry name" value="HTH_77"/>
</dbReference>
<dbReference type="Gene3D" id="3.40.50.300">
    <property type="entry name" value="P-loop containing nucleotide triphosphate hydrolases"/>
    <property type="match status" value="1"/>
</dbReference>
<dbReference type="SUPFAM" id="SSF48452">
    <property type="entry name" value="TPR-like"/>
    <property type="match status" value="1"/>
</dbReference>
<gene>
    <name evidence="4" type="ORF">XF2B_43760</name>
</gene>
<dbReference type="PANTHER" id="PTHR47691:SF3">
    <property type="entry name" value="HTH-TYPE TRANSCRIPTIONAL REGULATOR RV0890C-RELATED"/>
    <property type="match status" value="1"/>
</dbReference>
<dbReference type="SUPFAM" id="SSF46894">
    <property type="entry name" value="C-terminal effector domain of the bipartite response regulators"/>
    <property type="match status" value="1"/>
</dbReference>
<evidence type="ECO:0000256" key="1">
    <source>
        <dbReference type="ARBA" id="ARBA00023125"/>
    </source>
</evidence>
<dbReference type="Gene3D" id="1.25.40.10">
    <property type="entry name" value="Tetratricopeptide repeat domain"/>
    <property type="match status" value="1"/>
</dbReference>
<feature type="DNA-binding region" description="OmpR/PhoB-type" evidence="2">
    <location>
        <begin position="12"/>
        <end position="110"/>
    </location>
</feature>
<organism evidence="4">
    <name type="scientific">Bradyrhizobium diazoefficiens</name>
    <dbReference type="NCBI Taxonomy" id="1355477"/>
    <lineage>
        <taxon>Bacteria</taxon>
        <taxon>Pseudomonadati</taxon>
        <taxon>Pseudomonadota</taxon>
        <taxon>Alphaproteobacteria</taxon>
        <taxon>Hyphomicrobiales</taxon>
        <taxon>Nitrobacteraceae</taxon>
        <taxon>Bradyrhizobium</taxon>
    </lineage>
</organism>
<dbReference type="InterPro" id="IPR011990">
    <property type="entry name" value="TPR-like_helical_dom_sf"/>
</dbReference>
<feature type="domain" description="OmpR/PhoB-type" evidence="3">
    <location>
        <begin position="12"/>
        <end position="110"/>
    </location>
</feature>
<dbReference type="Pfam" id="PF25872">
    <property type="entry name" value="HTH_77"/>
    <property type="match status" value="1"/>
</dbReference>
<keyword evidence="1 2" id="KW-0238">DNA-binding</keyword>
<proteinExistence type="predicted"/>
<dbReference type="InterPro" id="IPR036388">
    <property type="entry name" value="WH-like_DNA-bd_sf"/>
</dbReference>
<dbReference type="PANTHER" id="PTHR47691">
    <property type="entry name" value="REGULATOR-RELATED"/>
    <property type="match status" value="1"/>
</dbReference>
<dbReference type="SMART" id="SM00382">
    <property type="entry name" value="AAA"/>
    <property type="match status" value="1"/>
</dbReference>
<accession>A0A809XSY4</accession>
<dbReference type="SMART" id="SM00862">
    <property type="entry name" value="Trans_reg_C"/>
    <property type="match status" value="1"/>
</dbReference>
<protein>
    <recommendedName>
        <fullName evidence="3">OmpR/PhoB-type domain-containing protein</fullName>
    </recommendedName>
</protein>
<name>A0A809XSY4_9BRAD</name>
<dbReference type="CDD" id="cd00383">
    <property type="entry name" value="trans_reg_C"/>
    <property type="match status" value="1"/>
</dbReference>
<dbReference type="InterPro" id="IPR003593">
    <property type="entry name" value="AAA+_ATPase"/>
</dbReference>
<dbReference type="InterPro" id="IPR001867">
    <property type="entry name" value="OmpR/PhoB-type_DNA-bd"/>
</dbReference>
<dbReference type="Pfam" id="PF00486">
    <property type="entry name" value="Trans_reg_C"/>
    <property type="match status" value="1"/>
</dbReference>
<dbReference type="InterPro" id="IPR016032">
    <property type="entry name" value="Sig_transdc_resp-reg_C-effctor"/>
</dbReference>
<reference evidence="4" key="1">
    <citation type="submission" date="2020-05" db="EMBL/GenBank/DDBJ databases">
        <title>Complete genome sequence of Bradyrhizobium diazoefficiens XF2 isolated from soybean nodule.</title>
        <authorList>
            <person name="Noda R."/>
            <person name="Kakizaki K."/>
            <person name="Minamisawa K."/>
        </authorList>
    </citation>
    <scope>NUCLEOTIDE SEQUENCE</scope>
    <source>
        <strain evidence="4">XF2</strain>
    </source>
</reference>
<dbReference type="EMBL" id="AP023092">
    <property type="protein sequence ID" value="BCE30607.1"/>
    <property type="molecule type" value="Genomic_DNA"/>
</dbReference>
<sequence>MVMSIDSAESSDAEVFFGRFQLDKRRRQLLKDGVEVRIGSRGFDILIALTERAGELVSKRDLLFSVWRDVVVDEAVLRVHVASLRRALGEGQDGARYIVTVSGRGYSFVAPIERKRGNGLASSGYVPPPRHGRQFPSIPRLFVGRDEVVDDLCTLIVKQRFVSVVGAGGIGKTTVAGAIIRRLQAEFGDEGAVFVDLGAVDEPGLVAGAVLSAVGCPLGGAEPLAELLGFVAGKRILIVLDSCEHLLDAASHLASQLFQCTSGVCLLVTSREALNVEGEIVHLLSPLACPIDDVPSAADAMATPAVRLFMDRASSAGFEGALNDADAPVVSEICRRTDGIALAIELVASRVGTYGLRGVAGLLASHMELSLTGQRNAVPRHRTLQAMLDWSFRLLAESEQRVLSHLSIFVGLFTIEAACSVAGSGERKSAEVEIAIARLVDKSLVWVHLVGDTVFYRLPDVTRTYAAAKLVEIGEAELVSLRHALYFGAFFKAIALEQGAYADIGRYSPHIGNVRKALEWSFSKEDRSIGIELAADSAPLFLGLWLLVECRRWSGLALKAIANFGRLSHREARLQEAYAVSSLHTLGNTTEVQAAIRRGLALHEASEEALPQLRLLAGLNLFLTRLGDFEGALAAATRCRTVAELSGSLSDRIIAEWMLAAACHLAGDQVAAVAHCKCGFELETSIGRLDINLFGYDHRLRAEIALARSLWLLGSRKQARKQALEAMNEAARLAPAANYCMAVVHSVPALLWSGNTGDVADHVDRAISLAEKHSLRGHAAAAQALRGEWLFMSGRPADGVEALRQALRGLHREQLHMVIPAASRALADGLARSGRYDEARETIQSAILFAERMRQTFWMPDLPRTQAQIILTSPNPDRKAAELALRRSMDSARSQRASGWELKAAVPLARSMKNRGRGADAHALLQRVFEARPEVSRSTARPLH</sequence>
<dbReference type="SUPFAM" id="SSF52540">
    <property type="entry name" value="P-loop containing nucleoside triphosphate hydrolases"/>
    <property type="match status" value="1"/>
</dbReference>
<dbReference type="Gene3D" id="1.10.10.10">
    <property type="entry name" value="Winged helix-like DNA-binding domain superfamily/Winged helix DNA-binding domain"/>
    <property type="match status" value="1"/>
</dbReference>